<keyword evidence="2" id="KW-1185">Reference proteome</keyword>
<dbReference type="Proteomes" id="UP000827976">
    <property type="component" value="Chromosome 15"/>
</dbReference>
<evidence type="ECO:0000313" key="2">
    <source>
        <dbReference type="Proteomes" id="UP000827976"/>
    </source>
</evidence>
<reference evidence="2" key="1">
    <citation type="journal article" date="2022" name="Nat. Commun.">
        <title>Chromosome evolution and the genetic basis of agronomically important traits in greater yam.</title>
        <authorList>
            <person name="Bredeson J.V."/>
            <person name="Lyons J.B."/>
            <person name="Oniyinde I.O."/>
            <person name="Okereke N.R."/>
            <person name="Kolade O."/>
            <person name="Nnabue I."/>
            <person name="Nwadili C.O."/>
            <person name="Hribova E."/>
            <person name="Parker M."/>
            <person name="Nwogha J."/>
            <person name="Shu S."/>
            <person name="Carlson J."/>
            <person name="Kariba R."/>
            <person name="Muthemba S."/>
            <person name="Knop K."/>
            <person name="Barton G.J."/>
            <person name="Sherwood A.V."/>
            <person name="Lopez-Montes A."/>
            <person name="Asiedu R."/>
            <person name="Jamnadass R."/>
            <person name="Muchugi A."/>
            <person name="Goodstein D."/>
            <person name="Egesi C.N."/>
            <person name="Featherston J."/>
            <person name="Asfaw A."/>
            <person name="Simpson G.G."/>
            <person name="Dolezel J."/>
            <person name="Hendre P.S."/>
            <person name="Van Deynze A."/>
            <person name="Kumar P.L."/>
            <person name="Obidiegwu J.E."/>
            <person name="Bhattacharjee R."/>
            <person name="Rokhsar D.S."/>
        </authorList>
    </citation>
    <scope>NUCLEOTIDE SEQUENCE [LARGE SCALE GENOMIC DNA]</scope>
    <source>
        <strain evidence="2">cv. TDa95/00328</strain>
    </source>
</reference>
<gene>
    <name evidence="1" type="ORF">IHE45_15G105700</name>
</gene>
<evidence type="ECO:0000313" key="1">
    <source>
        <dbReference type="EMBL" id="KAH7662050.1"/>
    </source>
</evidence>
<protein>
    <submittedName>
        <fullName evidence="1">Ankyrin repeat domain-containing protein 13</fullName>
    </submittedName>
</protein>
<accession>A0ACB7UNU0</accession>
<name>A0ACB7UNU0_DIOAL</name>
<organism evidence="1 2">
    <name type="scientific">Dioscorea alata</name>
    <name type="common">Purple yam</name>
    <dbReference type="NCBI Taxonomy" id="55571"/>
    <lineage>
        <taxon>Eukaryota</taxon>
        <taxon>Viridiplantae</taxon>
        <taxon>Streptophyta</taxon>
        <taxon>Embryophyta</taxon>
        <taxon>Tracheophyta</taxon>
        <taxon>Spermatophyta</taxon>
        <taxon>Magnoliopsida</taxon>
        <taxon>Liliopsida</taxon>
        <taxon>Dioscoreales</taxon>
        <taxon>Dioscoreaceae</taxon>
        <taxon>Dioscorea</taxon>
    </lineage>
</organism>
<sequence>MEERIRAEDYAHSPAHYAVALADKNLLSRFLATLPRLAPPSAILTESDSARESHIADLVSAALDRRDVPRRDTPLHLAVRLNLPAAVSSLAAAGADPSLQNAAGWTPLQEAISLRRRPLALILLRQHRLSALSKLRRRLPALLSALRRLPDFYLELSLRLDSPLLPFLPRDSLRLWKRSGDLRADSALPSFASSLRPRRHPLSFLFLASPPAPHPPGSLLVLDRSKKQIRNAFEGADSLDPSPDDADLIADASAYRPGLDVTKAELIPRTNWRGREKTETVGEWKTRVYDVHNVVFSFKTLKPVDGSDDPEILPLDLDEEDGFLVAEIPDLPARHSCSDLGSRGKKMEISGRRSVDISRERMRVGREMVTMAAARGKEKEMVKSLRPSLWLTEDFPLKTEEFLPLLDILSSKVKAVRRLRELLTAKLPPGTFPVKVAIPIVPTVRLVLTFNKFTYLQPSEEFFTPLSSPRHLSLPEDDEHQKTETGRCKSSWLNWHSNSTPKTSTPSPKVSHSSQVVDNVDPFSIPSEYTWLSSAPKSQRMMKSQSKKGLRNEAV</sequence>
<proteinExistence type="predicted"/>
<comment type="caution">
    <text evidence="1">The sequence shown here is derived from an EMBL/GenBank/DDBJ whole genome shotgun (WGS) entry which is preliminary data.</text>
</comment>
<dbReference type="EMBL" id="CM037025">
    <property type="protein sequence ID" value="KAH7662050.1"/>
    <property type="molecule type" value="Genomic_DNA"/>
</dbReference>